<accession>A0A0V1GUH1</accession>
<name>A0A0V1GUH1_9BILA</name>
<dbReference type="OrthoDB" id="5925908at2759"/>
<evidence type="ECO:0000313" key="2">
    <source>
        <dbReference type="Proteomes" id="UP000055024"/>
    </source>
</evidence>
<reference evidence="1 2" key="1">
    <citation type="submission" date="2015-01" db="EMBL/GenBank/DDBJ databases">
        <title>Evolution of Trichinella species and genotypes.</title>
        <authorList>
            <person name="Korhonen P.K."/>
            <person name="Edoardo P."/>
            <person name="Giuseppe L.R."/>
            <person name="Gasser R.B."/>
        </authorList>
    </citation>
    <scope>NUCLEOTIDE SEQUENCE [LARGE SCALE GENOMIC DNA]</scope>
    <source>
        <strain evidence="1">ISS1029</strain>
    </source>
</reference>
<proteinExistence type="predicted"/>
<dbReference type="EMBL" id="JYDP01000258">
    <property type="protein sequence ID" value="KRZ01826.1"/>
    <property type="molecule type" value="Genomic_DNA"/>
</dbReference>
<protein>
    <submittedName>
        <fullName evidence="1">Uncharacterized protein</fullName>
    </submittedName>
</protein>
<dbReference type="AlphaFoldDB" id="A0A0V1GUH1"/>
<dbReference type="Proteomes" id="UP000055024">
    <property type="component" value="Unassembled WGS sequence"/>
</dbReference>
<organism evidence="1 2">
    <name type="scientific">Trichinella zimbabwensis</name>
    <dbReference type="NCBI Taxonomy" id="268475"/>
    <lineage>
        <taxon>Eukaryota</taxon>
        <taxon>Metazoa</taxon>
        <taxon>Ecdysozoa</taxon>
        <taxon>Nematoda</taxon>
        <taxon>Enoplea</taxon>
        <taxon>Dorylaimia</taxon>
        <taxon>Trichinellida</taxon>
        <taxon>Trichinellidae</taxon>
        <taxon>Trichinella</taxon>
    </lineage>
</organism>
<comment type="caution">
    <text evidence="1">The sequence shown here is derived from an EMBL/GenBank/DDBJ whole genome shotgun (WGS) entry which is preliminary data.</text>
</comment>
<evidence type="ECO:0000313" key="1">
    <source>
        <dbReference type="EMBL" id="KRZ01826.1"/>
    </source>
</evidence>
<keyword evidence="2" id="KW-1185">Reference proteome</keyword>
<gene>
    <name evidence="1" type="ORF">T11_10309</name>
</gene>
<sequence length="73" mass="8639">MSLRLRPWKYRNMQLEQNPEMEKLQSCLCEKNLLPDSDVYLVSTSITNTGIDIYEKYSQYPVQNFSKEKISDS</sequence>